<reference evidence="1 2" key="1">
    <citation type="journal article" date="2021" name="Nat. Plants">
        <title>The Taxus genome provides insights into paclitaxel biosynthesis.</title>
        <authorList>
            <person name="Xiong X."/>
            <person name="Gou J."/>
            <person name="Liao Q."/>
            <person name="Li Y."/>
            <person name="Zhou Q."/>
            <person name="Bi G."/>
            <person name="Li C."/>
            <person name="Du R."/>
            <person name="Wang X."/>
            <person name="Sun T."/>
            <person name="Guo L."/>
            <person name="Liang H."/>
            <person name="Lu P."/>
            <person name="Wu Y."/>
            <person name="Zhang Z."/>
            <person name="Ro D.K."/>
            <person name="Shang Y."/>
            <person name="Huang S."/>
            <person name="Yan J."/>
        </authorList>
    </citation>
    <scope>NUCLEOTIDE SEQUENCE [LARGE SCALE GENOMIC DNA]</scope>
    <source>
        <strain evidence="1">Ta-2019</strain>
    </source>
</reference>
<organism evidence="1 2">
    <name type="scientific">Taxus chinensis</name>
    <name type="common">Chinese yew</name>
    <name type="synonym">Taxus wallichiana var. chinensis</name>
    <dbReference type="NCBI Taxonomy" id="29808"/>
    <lineage>
        <taxon>Eukaryota</taxon>
        <taxon>Viridiplantae</taxon>
        <taxon>Streptophyta</taxon>
        <taxon>Embryophyta</taxon>
        <taxon>Tracheophyta</taxon>
        <taxon>Spermatophyta</taxon>
        <taxon>Pinopsida</taxon>
        <taxon>Pinidae</taxon>
        <taxon>Conifers II</taxon>
        <taxon>Cupressales</taxon>
        <taxon>Taxaceae</taxon>
        <taxon>Taxus</taxon>
    </lineage>
</organism>
<name>A0AA38L6R8_TAXCH</name>
<sequence>VSNISSVSRWQMGEILSLNFCTIISPGENLMLTLKKKNALIYVSSGPWSSGHATAVFYLFYLFSQVATIELYQNSKTTYTGNGIDIVITLQGILPPKLDIPLLHREALQGLD</sequence>
<dbReference type="AlphaFoldDB" id="A0AA38L6R8"/>
<feature type="non-terminal residue" evidence="1">
    <location>
        <position position="1"/>
    </location>
</feature>
<evidence type="ECO:0000313" key="2">
    <source>
        <dbReference type="Proteomes" id="UP000824469"/>
    </source>
</evidence>
<comment type="caution">
    <text evidence="1">The sequence shown here is derived from an EMBL/GenBank/DDBJ whole genome shotgun (WGS) entry which is preliminary data.</text>
</comment>
<dbReference type="Proteomes" id="UP000824469">
    <property type="component" value="Unassembled WGS sequence"/>
</dbReference>
<evidence type="ECO:0000313" key="1">
    <source>
        <dbReference type="EMBL" id="KAH9313656.1"/>
    </source>
</evidence>
<keyword evidence="2" id="KW-1185">Reference proteome</keyword>
<accession>A0AA38L6R8</accession>
<feature type="non-terminal residue" evidence="1">
    <location>
        <position position="112"/>
    </location>
</feature>
<dbReference type="EMBL" id="JAHRHJ020000005">
    <property type="protein sequence ID" value="KAH9313656.1"/>
    <property type="molecule type" value="Genomic_DNA"/>
</dbReference>
<gene>
    <name evidence="1" type="ORF">KI387_022283</name>
</gene>
<proteinExistence type="predicted"/>
<protein>
    <submittedName>
        <fullName evidence="1">Uncharacterized protein</fullName>
    </submittedName>
</protein>